<protein>
    <submittedName>
        <fullName evidence="1">Uncharacterized protein</fullName>
    </submittedName>
</protein>
<sequence>MFFKNQNLMRSIRELNGLRNVDRFDFSRKPNGWMNNKWSEVNQYVKGVRLNYLGSGSAPLSFVAIGISDVPIKDLKDTLPNNARTEVSVLT</sequence>
<dbReference type="OrthoDB" id="10252740at2759"/>
<keyword evidence="2" id="KW-1185">Reference proteome</keyword>
<gene>
    <name evidence="1" type="ORF">ANCCAN_29411</name>
</gene>
<dbReference type="Proteomes" id="UP000252519">
    <property type="component" value="Unassembled WGS sequence"/>
</dbReference>
<proteinExistence type="predicted"/>
<comment type="caution">
    <text evidence="1">The sequence shown here is derived from an EMBL/GenBank/DDBJ whole genome shotgun (WGS) entry which is preliminary data.</text>
</comment>
<evidence type="ECO:0000313" key="2">
    <source>
        <dbReference type="Proteomes" id="UP000252519"/>
    </source>
</evidence>
<dbReference type="EMBL" id="JOJR01015886">
    <property type="protein sequence ID" value="RCN24883.1"/>
    <property type="molecule type" value="Genomic_DNA"/>
</dbReference>
<feature type="non-terminal residue" evidence="1">
    <location>
        <position position="91"/>
    </location>
</feature>
<reference evidence="1 2" key="1">
    <citation type="submission" date="2014-10" db="EMBL/GenBank/DDBJ databases">
        <title>Draft genome of the hookworm Ancylostoma caninum.</title>
        <authorList>
            <person name="Mitreva M."/>
        </authorList>
    </citation>
    <scope>NUCLEOTIDE SEQUENCE [LARGE SCALE GENOMIC DNA]</scope>
    <source>
        <strain evidence="1 2">Baltimore</strain>
    </source>
</reference>
<organism evidence="1 2">
    <name type="scientific">Ancylostoma caninum</name>
    <name type="common">Dog hookworm</name>
    <dbReference type="NCBI Taxonomy" id="29170"/>
    <lineage>
        <taxon>Eukaryota</taxon>
        <taxon>Metazoa</taxon>
        <taxon>Ecdysozoa</taxon>
        <taxon>Nematoda</taxon>
        <taxon>Chromadorea</taxon>
        <taxon>Rhabditida</taxon>
        <taxon>Rhabditina</taxon>
        <taxon>Rhabditomorpha</taxon>
        <taxon>Strongyloidea</taxon>
        <taxon>Ancylostomatidae</taxon>
        <taxon>Ancylostomatinae</taxon>
        <taxon>Ancylostoma</taxon>
    </lineage>
</organism>
<accession>A0A368EYQ4</accession>
<name>A0A368EYQ4_ANCCA</name>
<evidence type="ECO:0000313" key="1">
    <source>
        <dbReference type="EMBL" id="RCN24883.1"/>
    </source>
</evidence>
<dbReference type="STRING" id="29170.A0A368EYQ4"/>
<dbReference type="AlphaFoldDB" id="A0A368EYQ4"/>